<protein>
    <submittedName>
        <fullName evidence="1">Uncharacterized protein</fullName>
    </submittedName>
</protein>
<organism evidence="1 2">
    <name type="scientific">Colwellia chukchiensis</name>
    <dbReference type="NCBI Taxonomy" id="641665"/>
    <lineage>
        <taxon>Bacteria</taxon>
        <taxon>Pseudomonadati</taxon>
        <taxon>Pseudomonadota</taxon>
        <taxon>Gammaproteobacteria</taxon>
        <taxon>Alteromonadales</taxon>
        <taxon>Colwelliaceae</taxon>
        <taxon>Colwellia</taxon>
    </lineage>
</organism>
<evidence type="ECO:0000313" key="2">
    <source>
        <dbReference type="Proteomes" id="UP000199297"/>
    </source>
</evidence>
<dbReference type="STRING" id="641665.GCA_002104455_02266"/>
<reference evidence="2" key="1">
    <citation type="submission" date="2016-10" db="EMBL/GenBank/DDBJ databases">
        <authorList>
            <person name="Varghese N."/>
            <person name="Submissions S."/>
        </authorList>
    </citation>
    <scope>NUCLEOTIDE SEQUENCE [LARGE SCALE GENOMIC DNA]</scope>
    <source>
        <strain evidence="2">CGMCC 1.9127</strain>
    </source>
</reference>
<dbReference type="OrthoDB" id="6400762at2"/>
<dbReference type="AlphaFoldDB" id="A0A1H7U9B2"/>
<dbReference type="EMBL" id="FOBI01000035">
    <property type="protein sequence ID" value="SEL93278.1"/>
    <property type="molecule type" value="Genomic_DNA"/>
</dbReference>
<sequence>MSMKGIVVTVAILLLAYPAYLWITYINETITTGSGYGFNIGDTKKEAYSKLNTALKDLGGKNGSAFVQVKSNSQMAKFVATDTDFDVMIKPLFHDVGYEQFEKQELWQFYVDASFFNTLKLEFCNGKLCRIHRHRKFFELP</sequence>
<dbReference type="RefSeq" id="WP_085286194.1">
    <property type="nucleotide sequence ID" value="NZ_NBOC01000028.1"/>
</dbReference>
<evidence type="ECO:0000313" key="1">
    <source>
        <dbReference type="EMBL" id="SEL93278.1"/>
    </source>
</evidence>
<keyword evidence="2" id="KW-1185">Reference proteome</keyword>
<gene>
    <name evidence="1" type="ORF">SAMN05216262_13514</name>
</gene>
<proteinExistence type="predicted"/>
<name>A0A1H7U9B2_9GAMM</name>
<accession>A0A1H7U9B2</accession>
<dbReference type="Proteomes" id="UP000199297">
    <property type="component" value="Unassembled WGS sequence"/>
</dbReference>